<feature type="region of interest" description="Disordered" evidence="3">
    <location>
        <begin position="121"/>
        <end position="206"/>
    </location>
</feature>
<dbReference type="GO" id="GO:0010833">
    <property type="term" value="P:telomere maintenance via telomere lengthening"/>
    <property type="evidence" value="ECO:0007669"/>
    <property type="project" value="UniProtKB-UniRule"/>
</dbReference>
<evidence type="ECO:0000313" key="4">
    <source>
        <dbReference type="EMBL" id="KAG7176620.1"/>
    </source>
</evidence>
<keyword evidence="2" id="KW-0010">Activator</keyword>
<feature type="compositionally biased region" description="Basic and acidic residues" evidence="3">
    <location>
        <begin position="157"/>
        <end position="200"/>
    </location>
</feature>
<name>A0A8J5NAT3_HOMAM</name>
<dbReference type="InterPro" id="IPR039595">
    <property type="entry name" value="TE2IP/Rap1"/>
</dbReference>
<dbReference type="AlphaFoldDB" id="A0A8J5NAT3"/>
<reference evidence="4" key="1">
    <citation type="journal article" date="2021" name="Sci. Adv.">
        <title>The American lobster genome reveals insights on longevity, neural, and immune adaptations.</title>
        <authorList>
            <person name="Polinski J.M."/>
            <person name="Zimin A.V."/>
            <person name="Clark K.F."/>
            <person name="Kohn A.B."/>
            <person name="Sadowski N."/>
            <person name="Timp W."/>
            <person name="Ptitsyn A."/>
            <person name="Khanna P."/>
            <person name="Romanova D.Y."/>
            <person name="Williams P."/>
            <person name="Greenwood S.J."/>
            <person name="Moroz L.L."/>
            <person name="Walt D.R."/>
            <person name="Bodnar A.G."/>
        </authorList>
    </citation>
    <scope>NUCLEOTIDE SEQUENCE</scope>
    <source>
        <strain evidence="4">GMGI-L3</strain>
    </source>
</reference>
<sequence>MESSSGRTLFVTPDGKPMQFSMRECKEYFELKEQIPKWGGHFSYEKGPYAIRFWPSGETCPFKYGEFYSPKYINACIERKTVLPLEDYRITKKSSCVKPEESMEVLFQRKSWKDLQYVPVRDRSPDSSDEDEDFKRFDESCRPKKRERTSFGGYTSKMKDGGECSRSNQPHDDTLEKMVKRKREEGQSSGYEDRGKKCDLRSTSQK</sequence>
<evidence type="ECO:0000256" key="1">
    <source>
        <dbReference type="ARBA" id="ARBA00023242"/>
    </source>
</evidence>
<comment type="function">
    <text evidence="2">Acts both as a regulator of telomere function and as a transcription regulator. Involved in the regulation of telomere length and protection as a component of the shelterin complex (telosome). Does not bind DNA directly: recruited to telomeric double-stranded 5'-TTAGGG-3' repeats via its interaction with terf2. Independently of its function in telomeres, also acts as a transcription regulator: recruited to extratelomeric 5'-TTAGGG-3' sites via its association with terf2 or other factors, and regulates gene expression.</text>
</comment>
<evidence type="ECO:0000256" key="3">
    <source>
        <dbReference type="SAM" id="MobiDB-lite"/>
    </source>
</evidence>
<comment type="subunit">
    <text evidence="2">Homodimer.</text>
</comment>
<dbReference type="PANTHER" id="PTHR16466">
    <property type="entry name" value="TELOMERE REPEAT-BINDING FACTOR 2-INTERACTING PROTEIN 1"/>
    <property type="match status" value="1"/>
</dbReference>
<keyword evidence="1 2" id="KW-0539">Nucleus</keyword>
<dbReference type="GO" id="GO:0070187">
    <property type="term" value="C:shelterin complex"/>
    <property type="evidence" value="ECO:0007669"/>
    <property type="project" value="TreeGrafter"/>
</dbReference>
<organism evidence="4 5">
    <name type="scientific">Homarus americanus</name>
    <name type="common">American lobster</name>
    <dbReference type="NCBI Taxonomy" id="6706"/>
    <lineage>
        <taxon>Eukaryota</taxon>
        <taxon>Metazoa</taxon>
        <taxon>Ecdysozoa</taxon>
        <taxon>Arthropoda</taxon>
        <taxon>Crustacea</taxon>
        <taxon>Multicrustacea</taxon>
        <taxon>Malacostraca</taxon>
        <taxon>Eumalacostraca</taxon>
        <taxon>Eucarida</taxon>
        <taxon>Decapoda</taxon>
        <taxon>Pleocyemata</taxon>
        <taxon>Astacidea</taxon>
        <taxon>Nephropoidea</taxon>
        <taxon>Nephropidae</taxon>
        <taxon>Homarus</taxon>
    </lineage>
</organism>
<dbReference type="PANTHER" id="PTHR16466:SF6">
    <property type="entry name" value="TELOMERIC REPEAT-BINDING FACTOR 2-INTERACTING PROTEIN 1"/>
    <property type="match status" value="1"/>
</dbReference>
<accession>A0A8J5NAT3</accession>
<keyword evidence="2" id="KW-0804">Transcription</keyword>
<keyword evidence="2" id="KW-0779">Telomere</keyword>
<dbReference type="GO" id="GO:0006355">
    <property type="term" value="P:regulation of DNA-templated transcription"/>
    <property type="evidence" value="ECO:0007669"/>
    <property type="project" value="UniProtKB-UniRule"/>
</dbReference>
<protein>
    <recommendedName>
        <fullName evidence="2">Telomeric repeat-binding factor 2-interacting protein 1</fullName>
        <shortName evidence="2">TERF2-interacting telomeric protein 1</shortName>
    </recommendedName>
    <alternativeName>
        <fullName evidence="2">Repressor/activator protein 1 homolog</fullName>
    </alternativeName>
</protein>
<keyword evidence="5" id="KW-1185">Reference proteome</keyword>
<comment type="similarity">
    <text evidence="2">Belongs to the RAP1 family.</text>
</comment>
<keyword evidence="2" id="KW-0158">Chromosome</keyword>
<gene>
    <name evidence="4" type="primary">Terf2ip-L</name>
    <name evidence="4" type="ORF">Hamer_G015426</name>
</gene>
<dbReference type="GO" id="GO:0042162">
    <property type="term" value="F:telomeric DNA binding"/>
    <property type="evidence" value="ECO:0007669"/>
    <property type="project" value="TreeGrafter"/>
</dbReference>
<keyword evidence="2" id="KW-0805">Transcription regulation</keyword>
<comment type="caution">
    <text evidence="4">The sequence shown here is derived from an EMBL/GenBank/DDBJ whole genome shotgun (WGS) entry which is preliminary data.</text>
</comment>
<evidence type="ECO:0000256" key="2">
    <source>
        <dbReference type="RuleBase" id="RU367107"/>
    </source>
</evidence>
<evidence type="ECO:0000313" key="5">
    <source>
        <dbReference type="Proteomes" id="UP000747542"/>
    </source>
</evidence>
<feature type="compositionally biased region" description="Basic and acidic residues" evidence="3">
    <location>
        <begin position="133"/>
        <end position="142"/>
    </location>
</feature>
<dbReference type="GO" id="GO:0031848">
    <property type="term" value="P:protection from non-homologous end joining at telomere"/>
    <property type="evidence" value="ECO:0007669"/>
    <property type="project" value="TreeGrafter"/>
</dbReference>
<dbReference type="EMBL" id="JAHLQT010003055">
    <property type="protein sequence ID" value="KAG7176620.1"/>
    <property type="molecule type" value="Genomic_DNA"/>
</dbReference>
<proteinExistence type="inferred from homology"/>
<dbReference type="Proteomes" id="UP000747542">
    <property type="component" value="Unassembled WGS sequence"/>
</dbReference>
<comment type="subcellular location">
    <subcellularLocation>
        <location evidence="2">Nucleus</location>
    </subcellularLocation>
    <subcellularLocation>
        <location evidence="2">Chromosome</location>
        <location evidence="2">Telomere</location>
    </subcellularLocation>
</comment>